<evidence type="ECO:0000313" key="3">
    <source>
        <dbReference type="Proteomes" id="UP000198287"/>
    </source>
</evidence>
<evidence type="ECO:0000256" key="1">
    <source>
        <dbReference type="SAM" id="Phobius"/>
    </source>
</evidence>
<keyword evidence="1" id="KW-0472">Membrane</keyword>
<keyword evidence="1" id="KW-0812">Transmembrane</keyword>
<protein>
    <submittedName>
        <fullName evidence="2">Uncharacterized protein</fullName>
    </submittedName>
</protein>
<keyword evidence="3" id="KW-1185">Reference proteome</keyword>
<reference evidence="2 3" key="1">
    <citation type="submission" date="2015-12" db="EMBL/GenBank/DDBJ databases">
        <title>The genome of Folsomia candida.</title>
        <authorList>
            <person name="Faddeeva A."/>
            <person name="Derks M.F."/>
            <person name="Anvar Y."/>
            <person name="Smit S."/>
            <person name="Van Straalen N."/>
            <person name="Roelofs D."/>
        </authorList>
    </citation>
    <scope>NUCLEOTIDE SEQUENCE [LARGE SCALE GENOMIC DNA]</scope>
    <source>
        <strain evidence="2 3">VU population</strain>
        <tissue evidence="2">Whole body</tissue>
    </source>
</reference>
<comment type="caution">
    <text evidence="2">The sequence shown here is derived from an EMBL/GenBank/DDBJ whole genome shotgun (WGS) entry which is preliminary data.</text>
</comment>
<dbReference type="AlphaFoldDB" id="A0A226DWU8"/>
<dbReference type="Proteomes" id="UP000198287">
    <property type="component" value="Unassembled WGS sequence"/>
</dbReference>
<sequence>MASSWYSYWRRTFLGLLGWTILFPVLSFILIPSTILWLLHDISAKLFRPDLIPLRVQDGNVTSAPSEDHVLMNCCQVWRLRGHLSLKKFREHFHTCFLNDEETSREKYANFWCRFVSLTPRLSWNALSEHGCPNRPTDRMTPFLTRLNYIVQLPLTLRELVTGWRRGGGAIRYRTRANNAVTAVGEAWMISMVTLDLMKVKEIRRKLGYRFSTVCAALLVGAWARWVKDEGECETDFLMGEEGCHCLSPVGWPGHPIMTGGGMGNHFSALVPTYPYDFSDSINRMLSGERTFQRWEDTGLLWILMKIVFPIVHLFPQDFYSAILDSGVKSNIHFMSSPLLCSDEKHFILGHEAKHLFLPVQVPQYLRSIHLYLIPTTFSRQLDVSVNATKRMFPTYEKLEKFTKVYLPLELNHVWNKVMNLSLNKK</sequence>
<keyword evidence="1" id="KW-1133">Transmembrane helix</keyword>
<gene>
    <name evidence="2" type="ORF">Fcan01_16114</name>
</gene>
<feature type="transmembrane region" description="Helical" evidence="1">
    <location>
        <begin position="12"/>
        <end position="39"/>
    </location>
</feature>
<accession>A0A226DWU8</accession>
<dbReference type="EMBL" id="LNIX01000010">
    <property type="protein sequence ID" value="OXA49488.1"/>
    <property type="molecule type" value="Genomic_DNA"/>
</dbReference>
<name>A0A226DWU8_FOLCA</name>
<evidence type="ECO:0000313" key="2">
    <source>
        <dbReference type="EMBL" id="OXA49488.1"/>
    </source>
</evidence>
<organism evidence="2 3">
    <name type="scientific">Folsomia candida</name>
    <name type="common">Springtail</name>
    <dbReference type="NCBI Taxonomy" id="158441"/>
    <lineage>
        <taxon>Eukaryota</taxon>
        <taxon>Metazoa</taxon>
        <taxon>Ecdysozoa</taxon>
        <taxon>Arthropoda</taxon>
        <taxon>Hexapoda</taxon>
        <taxon>Collembola</taxon>
        <taxon>Entomobryomorpha</taxon>
        <taxon>Isotomoidea</taxon>
        <taxon>Isotomidae</taxon>
        <taxon>Proisotominae</taxon>
        <taxon>Folsomia</taxon>
    </lineage>
</organism>
<proteinExistence type="predicted"/>